<organism evidence="4 5">
    <name type="scientific">Marasmiellus scandens</name>
    <dbReference type="NCBI Taxonomy" id="2682957"/>
    <lineage>
        <taxon>Eukaryota</taxon>
        <taxon>Fungi</taxon>
        <taxon>Dikarya</taxon>
        <taxon>Basidiomycota</taxon>
        <taxon>Agaricomycotina</taxon>
        <taxon>Agaricomycetes</taxon>
        <taxon>Agaricomycetidae</taxon>
        <taxon>Agaricales</taxon>
        <taxon>Marasmiineae</taxon>
        <taxon>Omphalotaceae</taxon>
        <taxon>Marasmiellus</taxon>
    </lineage>
</organism>
<dbReference type="Proteomes" id="UP001498398">
    <property type="component" value="Unassembled WGS sequence"/>
</dbReference>
<dbReference type="InterPro" id="IPR020904">
    <property type="entry name" value="Sc_DH/Rdtase_CS"/>
</dbReference>
<dbReference type="EMBL" id="JBANRG010000001">
    <property type="protein sequence ID" value="KAK7473276.1"/>
    <property type="molecule type" value="Genomic_DNA"/>
</dbReference>
<comment type="caution">
    <text evidence="4">The sequence shown here is derived from an EMBL/GenBank/DDBJ whole genome shotgun (WGS) entry which is preliminary data.</text>
</comment>
<evidence type="ECO:0000256" key="2">
    <source>
        <dbReference type="ARBA" id="ARBA00022857"/>
    </source>
</evidence>
<reference evidence="4 5" key="1">
    <citation type="submission" date="2024-01" db="EMBL/GenBank/DDBJ databases">
        <title>A draft genome for the cacao thread blight pathogen Marasmiellus scandens.</title>
        <authorList>
            <person name="Baruah I.K."/>
            <person name="Leung J."/>
            <person name="Bukari Y."/>
            <person name="Amoako-Attah I."/>
            <person name="Meinhardt L.W."/>
            <person name="Bailey B.A."/>
            <person name="Cohen S.P."/>
        </authorList>
    </citation>
    <scope>NUCLEOTIDE SEQUENCE [LARGE SCALE GENOMIC DNA]</scope>
    <source>
        <strain evidence="4 5">GH-19</strain>
    </source>
</reference>
<keyword evidence="5" id="KW-1185">Reference proteome</keyword>
<evidence type="ECO:0000313" key="5">
    <source>
        <dbReference type="Proteomes" id="UP001498398"/>
    </source>
</evidence>
<dbReference type="Pfam" id="PF00106">
    <property type="entry name" value="adh_short"/>
    <property type="match status" value="1"/>
</dbReference>
<dbReference type="PRINTS" id="PR00080">
    <property type="entry name" value="SDRFAMILY"/>
</dbReference>
<dbReference type="InterPro" id="IPR002347">
    <property type="entry name" value="SDR_fam"/>
</dbReference>
<accession>A0ABR1K6W4</accession>
<sequence>MFNQLLSLTTRLYRHPLLTGAATVIGRRTFAASAISPRSAIVTGAGQGIGRAIALRLAQDGFDVCVNDLESNANSVATLINEIKAIGRKAVVAYANVAKRNEVESVVATSVENLGPLNLMVANAGIAKVQWMMDSTEEDWKRVFDVNVFGVVNCNIAAAKQFIRQGTSGKILNAGSGTSFRPMSLIAPYSATKASVRSITQAFALELASHKITVNAYAPGIVDSPMWEQLDEGLSKINGLPKGENFKKSTSIITLGRTSVPEDVSKVISFLASPDSDYMTGQTIACDGGIIFT</sequence>
<dbReference type="InterPro" id="IPR036291">
    <property type="entry name" value="NAD(P)-bd_dom_sf"/>
</dbReference>
<dbReference type="PANTHER" id="PTHR42760:SF121">
    <property type="entry name" value="3-OXOACYL-(ACYL-CARRIER-PROTEIN) REDUCTASE"/>
    <property type="match status" value="1"/>
</dbReference>
<dbReference type="PROSITE" id="PS00061">
    <property type="entry name" value="ADH_SHORT"/>
    <property type="match status" value="1"/>
</dbReference>
<dbReference type="PANTHER" id="PTHR42760">
    <property type="entry name" value="SHORT-CHAIN DEHYDROGENASES/REDUCTASES FAMILY MEMBER"/>
    <property type="match status" value="1"/>
</dbReference>
<evidence type="ECO:0000313" key="4">
    <source>
        <dbReference type="EMBL" id="KAK7473276.1"/>
    </source>
</evidence>
<name>A0ABR1K6W4_9AGAR</name>
<evidence type="ECO:0000256" key="1">
    <source>
        <dbReference type="ARBA" id="ARBA00006484"/>
    </source>
</evidence>
<protein>
    <submittedName>
        <fullName evidence="4">Uncharacterized protein</fullName>
    </submittedName>
</protein>
<keyword evidence="2" id="KW-0521">NADP</keyword>
<dbReference type="Gene3D" id="3.40.50.720">
    <property type="entry name" value="NAD(P)-binding Rossmann-like Domain"/>
    <property type="match status" value="1"/>
</dbReference>
<comment type="similarity">
    <text evidence="1 3">Belongs to the short-chain dehydrogenases/reductases (SDR) family.</text>
</comment>
<evidence type="ECO:0000256" key="3">
    <source>
        <dbReference type="RuleBase" id="RU000363"/>
    </source>
</evidence>
<gene>
    <name evidence="4" type="ORF">VKT23_001373</name>
</gene>
<proteinExistence type="inferred from homology"/>
<dbReference type="SUPFAM" id="SSF51735">
    <property type="entry name" value="NAD(P)-binding Rossmann-fold domains"/>
    <property type="match status" value="1"/>
</dbReference>
<dbReference type="PRINTS" id="PR00081">
    <property type="entry name" value="GDHRDH"/>
</dbReference>